<dbReference type="AlphaFoldDB" id="A0A833SNZ7"/>
<name>A0A833SNZ7_PHYIN</name>
<gene>
    <name evidence="2" type="ORF">GN244_ATG18409</name>
</gene>
<organism evidence="2 3">
    <name type="scientific">Phytophthora infestans</name>
    <name type="common">Potato late blight agent</name>
    <name type="synonym">Botrytis infestans</name>
    <dbReference type="NCBI Taxonomy" id="4787"/>
    <lineage>
        <taxon>Eukaryota</taxon>
        <taxon>Sar</taxon>
        <taxon>Stramenopiles</taxon>
        <taxon>Oomycota</taxon>
        <taxon>Peronosporomycetes</taxon>
        <taxon>Peronosporales</taxon>
        <taxon>Peronosporaceae</taxon>
        <taxon>Phytophthora</taxon>
    </lineage>
</organism>
<feature type="compositionally biased region" description="Polar residues" evidence="1">
    <location>
        <begin position="9"/>
        <end position="24"/>
    </location>
</feature>
<dbReference type="Proteomes" id="UP000602510">
    <property type="component" value="Unassembled WGS sequence"/>
</dbReference>
<feature type="region of interest" description="Disordered" evidence="1">
    <location>
        <begin position="1"/>
        <end position="28"/>
    </location>
</feature>
<reference evidence="2" key="1">
    <citation type="submission" date="2020-04" db="EMBL/GenBank/DDBJ databases">
        <title>Hybrid Assembly of Korean Phytophthora infestans isolates.</title>
        <authorList>
            <person name="Prokchorchik M."/>
            <person name="Lee Y."/>
            <person name="Seo J."/>
            <person name="Cho J.-H."/>
            <person name="Park Y.-E."/>
            <person name="Jang D.-C."/>
            <person name="Im J.-S."/>
            <person name="Choi J.-G."/>
            <person name="Park H.-J."/>
            <person name="Lee G.-B."/>
            <person name="Lee Y.-G."/>
            <person name="Hong S.-Y."/>
            <person name="Cho K."/>
            <person name="Sohn K.H."/>
        </authorList>
    </citation>
    <scope>NUCLEOTIDE SEQUENCE</scope>
    <source>
        <strain evidence="2">KR_1_A1</strain>
    </source>
</reference>
<proteinExistence type="predicted"/>
<comment type="caution">
    <text evidence="2">The sequence shown here is derived from an EMBL/GenBank/DDBJ whole genome shotgun (WGS) entry which is preliminary data.</text>
</comment>
<keyword evidence="3" id="KW-1185">Reference proteome</keyword>
<evidence type="ECO:0000313" key="3">
    <source>
        <dbReference type="Proteomes" id="UP000602510"/>
    </source>
</evidence>
<evidence type="ECO:0000256" key="1">
    <source>
        <dbReference type="SAM" id="MobiDB-lite"/>
    </source>
</evidence>
<dbReference type="EMBL" id="WSZM01000749">
    <property type="protein sequence ID" value="KAF4029834.1"/>
    <property type="molecule type" value="Genomic_DNA"/>
</dbReference>
<accession>A0A833SNZ7</accession>
<evidence type="ECO:0000313" key="2">
    <source>
        <dbReference type="EMBL" id="KAF4029834.1"/>
    </source>
</evidence>
<sequence>MAVRLALASRSQAAEKSSKLSPRTSLRKRRVCEPRDAWKMQCVGSELPTTRRQRRQIILS</sequence>
<protein>
    <submittedName>
        <fullName evidence="2">Uncharacterized protein</fullName>
    </submittedName>
</protein>